<feature type="domain" description="Aldehyde dehydrogenase" evidence="3">
    <location>
        <begin position="91"/>
        <end position="533"/>
    </location>
</feature>
<dbReference type="EMBL" id="FNEC01000002">
    <property type="protein sequence ID" value="SDI09313.1"/>
    <property type="molecule type" value="Genomic_DNA"/>
</dbReference>
<reference evidence="4 5" key="1">
    <citation type="submission" date="2016-10" db="EMBL/GenBank/DDBJ databases">
        <authorList>
            <person name="de Groot N.N."/>
        </authorList>
    </citation>
    <scope>NUCLEOTIDE SEQUENCE [LARGE SCALE GENOMIC DNA]</scope>
    <source>
        <strain evidence="4 5">CCM 7361</strain>
    </source>
</reference>
<comment type="similarity">
    <text evidence="1">Belongs to the aldehyde dehydrogenase family.</text>
</comment>
<evidence type="ECO:0000259" key="3">
    <source>
        <dbReference type="Pfam" id="PF00171"/>
    </source>
</evidence>
<dbReference type="GO" id="GO:0016620">
    <property type="term" value="F:oxidoreductase activity, acting on the aldehyde or oxo group of donors, NAD or NADP as acceptor"/>
    <property type="evidence" value="ECO:0007669"/>
    <property type="project" value="InterPro"/>
</dbReference>
<dbReference type="FunFam" id="3.40.605.10:FF:000021">
    <property type="entry name" value="NADP-dependent glyceraldehyde-3-phosphate dehydrogenase"/>
    <property type="match status" value="1"/>
</dbReference>
<name>A0A1G8HRM0_9PSED</name>
<dbReference type="InterPro" id="IPR016163">
    <property type="entry name" value="Ald_DH_C"/>
</dbReference>
<dbReference type="PANTHER" id="PTHR43353:SF5">
    <property type="entry name" value="SUCCINATE-SEMIALDEHYDE DEHYDROGENASE, MITOCHONDRIAL"/>
    <property type="match status" value="1"/>
</dbReference>
<dbReference type="PROSITE" id="PS00070">
    <property type="entry name" value="ALDEHYDE_DEHYDR_CYS"/>
    <property type="match status" value="1"/>
</dbReference>
<dbReference type="Pfam" id="PF00171">
    <property type="entry name" value="Aldedh"/>
    <property type="match status" value="1"/>
</dbReference>
<keyword evidence="2" id="KW-0560">Oxidoreductase</keyword>
<evidence type="ECO:0000313" key="4">
    <source>
        <dbReference type="EMBL" id="SDI09313.1"/>
    </source>
</evidence>
<proteinExistence type="inferred from homology"/>
<dbReference type="Proteomes" id="UP000199693">
    <property type="component" value="Unassembled WGS sequence"/>
</dbReference>
<dbReference type="PANTHER" id="PTHR43353">
    <property type="entry name" value="SUCCINATE-SEMIALDEHYDE DEHYDROGENASE, MITOCHONDRIAL"/>
    <property type="match status" value="1"/>
</dbReference>
<accession>A0A1G8HRM0</accession>
<evidence type="ECO:0000313" key="5">
    <source>
        <dbReference type="Proteomes" id="UP000199693"/>
    </source>
</evidence>
<dbReference type="InterPro" id="IPR015590">
    <property type="entry name" value="Aldehyde_DH_dom"/>
</dbReference>
<dbReference type="InterPro" id="IPR016162">
    <property type="entry name" value="Ald_DH_N"/>
</dbReference>
<dbReference type="AlphaFoldDB" id="A0A1G8HRM0"/>
<dbReference type="SUPFAM" id="SSF53720">
    <property type="entry name" value="ALDH-like"/>
    <property type="match status" value="1"/>
</dbReference>
<dbReference type="InterPro" id="IPR050740">
    <property type="entry name" value="Aldehyde_DH_Superfamily"/>
</dbReference>
<dbReference type="InterPro" id="IPR016161">
    <property type="entry name" value="Ald_DH/histidinol_DH"/>
</dbReference>
<evidence type="ECO:0000256" key="1">
    <source>
        <dbReference type="ARBA" id="ARBA00009986"/>
    </source>
</evidence>
<dbReference type="Gene3D" id="3.40.605.10">
    <property type="entry name" value="Aldehyde Dehydrogenase, Chain A, domain 1"/>
    <property type="match status" value="1"/>
</dbReference>
<sequence>MCKLKRFTFSATHWNLSSGALAPHPEGGTMSHNLDTLFPAIDDIPETWRPDAPVEQRDYLVNGELRRWDGPLAPVRSPIFLKTAEGERQVILGSTPLLDAEAALGALDAAVAAYDNGQGLWPNLRVAERIQHVETFLARMREQREAVVRLLMWEIGKNLKDSEKEFDRTCDYIVDTIDALKELDRRSSRFELEQGTLGQIRRVPLGVALCMGPYNYPLNETFTTLIPALIMGNTVVFKPAKFGVLLVRPLLEAFRDSFPPGVINIIYGRGRETVSALMASGKVDVFAFIGTHKGAADLKRLHPRPHRLRAALGLDAKNPGIVLPQVDLDNAVEEAITGALSFNGQRCTALKILFVHESVLQGFLDKFSARLAQLRPGMPWEPGVALTPLPEPGKVDYLNGLLADALEKGAKVINAGGGESRESFFYPALLSPVTAQMRLYHEEQFGPLVPVVPYRELEEVIDYVLQSDYGQQLSLFGDDPGQVGRLVDAFANQVGRINLNAQCQRGPDTYPFNGRKNSAEGTLSVHDALRTFSIRTLVATRFNAANKALISEIIQGRESNFLTTDYIF</sequence>
<dbReference type="InterPro" id="IPR016160">
    <property type="entry name" value="Ald_DH_CS_CYS"/>
</dbReference>
<protein>
    <submittedName>
        <fullName evidence="4">Glyceraldehyde-3-phosphate dehydrogenase (NADP+)</fullName>
    </submittedName>
</protein>
<dbReference type="CDD" id="cd07082">
    <property type="entry name" value="ALDH_F11_NP-GAPDH"/>
    <property type="match status" value="1"/>
</dbReference>
<gene>
    <name evidence="4" type="ORF">SAMN05216189_100299</name>
</gene>
<dbReference type="Gene3D" id="3.40.309.10">
    <property type="entry name" value="Aldehyde Dehydrogenase, Chain A, domain 2"/>
    <property type="match status" value="1"/>
</dbReference>
<organism evidence="4 5">
    <name type="scientific">Pseudomonas delhiensis</name>
    <dbReference type="NCBI Taxonomy" id="366289"/>
    <lineage>
        <taxon>Bacteria</taxon>
        <taxon>Pseudomonadati</taxon>
        <taxon>Pseudomonadota</taxon>
        <taxon>Gammaproteobacteria</taxon>
        <taxon>Pseudomonadales</taxon>
        <taxon>Pseudomonadaceae</taxon>
        <taxon>Pseudomonas</taxon>
    </lineage>
</organism>
<evidence type="ECO:0000256" key="2">
    <source>
        <dbReference type="ARBA" id="ARBA00023002"/>
    </source>
</evidence>